<dbReference type="GO" id="GO:0009289">
    <property type="term" value="C:pilus"/>
    <property type="evidence" value="ECO:0007669"/>
    <property type="project" value="InterPro"/>
</dbReference>
<dbReference type="GO" id="GO:0007155">
    <property type="term" value="P:cell adhesion"/>
    <property type="evidence" value="ECO:0007669"/>
    <property type="project" value="InterPro"/>
</dbReference>
<comment type="caution">
    <text evidence="1">The sequence shown here is derived from an EMBL/GenBank/DDBJ whole genome shotgun (WGS) entry which is preliminary data.</text>
</comment>
<dbReference type="AlphaFoldDB" id="A0A747XG60"/>
<reference evidence="1" key="1">
    <citation type="journal article" date="2018" name="Genome Biol.">
        <title>SKESA: strategic k-mer extension for scrupulous assemblies.</title>
        <authorList>
            <person name="Souvorov A."/>
            <person name="Agarwala R."/>
            <person name="Lipman D.J."/>
        </authorList>
    </citation>
    <scope>NUCLEOTIDE SEQUENCE</scope>
    <source>
        <strain evidence="1">MA.CK_98/00011163</strain>
    </source>
</reference>
<evidence type="ECO:0000313" key="1">
    <source>
        <dbReference type="EMBL" id="HAF4697600.1"/>
    </source>
</evidence>
<dbReference type="EMBL" id="DAAVHS010000002">
    <property type="protein sequence ID" value="HAF4697600.1"/>
    <property type="molecule type" value="Genomic_DNA"/>
</dbReference>
<name>A0A747XG60_SALER</name>
<evidence type="ECO:0008006" key="2">
    <source>
        <dbReference type="Google" id="ProtNLM"/>
    </source>
</evidence>
<accession>A0A747XG60</accession>
<sequence length="375" mass="39532">MNNRVFNSQSSGTDGSRRVRMMLMSAAVLCTATLVSPVGMASELMLPTLPAGCHYTHQALLPVQGTFRVEPGTPLYGVVGPQQSPLLQVSLQCDGPLSAPLTLALKSSEMQNWQGPGRDVLPTVVRDTGLRLSVQGEARGGNCSPGGWLGAGTGDWQCTLPAGGEGTRTLSLQVGAQVVKTGENTPVQSTLALRPVNGDIRLSVNGSPVSLTGTGAIAPQVATQVSCTIESGKNDMINFGELIRHGGEGIHEQARASQLISVSCKPQPDDASPYPVSLTFTGDISDIYHTSFASKGALKTTFPDLFIRAATADGLVPLNNPGGRESLPLMLDPATKRYSVRINWVLDQYRQSGDQSPYEYGSFSAVATYTVEVNG</sequence>
<proteinExistence type="predicted"/>
<dbReference type="InterPro" id="IPR036937">
    <property type="entry name" value="Adhesion_dom_fimbrial_sf"/>
</dbReference>
<organism evidence="1">
    <name type="scientific">Salmonella enterica</name>
    <name type="common">Salmonella choleraesuis</name>
    <dbReference type="NCBI Taxonomy" id="28901"/>
    <lineage>
        <taxon>Bacteria</taxon>
        <taxon>Pseudomonadati</taxon>
        <taxon>Pseudomonadota</taxon>
        <taxon>Gammaproteobacteria</taxon>
        <taxon>Enterobacterales</taxon>
        <taxon>Enterobacteriaceae</taxon>
        <taxon>Salmonella</taxon>
    </lineage>
</organism>
<gene>
    <name evidence="1" type="ORF">G8O00_000956</name>
</gene>
<dbReference type="Gene3D" id="2.60.40.1090">
    <property type="entry name" value="Fimbrial-type adhesion domain"/>
    <property type="match status" value="1"/>
</dbReference>
<protein>
    <recommendedName>
        <fullName evidence="2">Fimbrial protein</fullName>
    </recommendedName>
</protein>
<reference evidence="1" key="2">
    <citation type="submission" date="2020-02" db="EMBL/GenBank/DDBJ databases">
        <authorList>
            <consortium name="NCBI Pathogen Detection Project"/>
        </authorList>
    </citation>
    <scope>NUCLEOTIDE SEQUENCE</scope>
    <source>
        <strain evidence="1">MA.CK_98/00011163</strain>
    </source>
</reference>